<dbReference type="Gene3D" id="1.20.1640.10">
    <property type="entry name" value="Multidrug efflux transporter AcrB transmembrane domain"/>
    <property type="match status" value="2"/>
</dbReference>
<accession>A0A8B6X8C4</accession>
<feature type="transmembrane region" description="Helical" evidence="9">
    <location>
        <begin position="428"/>
        <end position="448"/>
    </location>
</feature>
<reference evidence="11" key="1">
    <citation type="journal article" date="2002" name="Nature">
        <title>Crystal structure of bacterial multidrug efflux transporter AcrB.</title>
        <authorList>
            <person name="Murakami S."/>
            <person name="Nakashima R."/>
            <person name="Yamashita E."/>
            <person name="Yamaguchi A."/>
        </authorList>
    </citation>
    <scope>NUCLEOTIDE SEQUENCE</scope>
</reference>
<feature type="transmembrane region" description="Helical" evidence="9">
    <location>
        <begin position="985"/>
        <end position="1004"/>
    </location>
</feature>
<dbReference type="GO" id="GO:0005886">
    <property type="term" value="C:plasma membrane"/>
    <property type="evidence" value="ECO:0007669"/>
    <property type="project" value="UniProtKB-SubCell"/>
</dbReference>
<evidence type="ECO:0000313" key="11">
    <source>
        <dbReference type="RefSeq" id="WP_034412194.1"/>
    </source>
</evidence>
<dbReference type="Gene3D" id="3.30.70.1320">
    <property type="entry name" value="Multidrug efflux transporter AcrB pore domain like"/>
    <property type="match status" value="1"/>
</dbReference>
<keyword evidence="10" id="KW-1185">Reference proteome</keyword>
<dbReference type="Proteomes" id="UP000675920">
    <property type="component" value="Unplaced"/>
</dbReference>
<feature type="transmembrane region" description="Helical" evidence="9">
    <location>
        <begin position="938"/>
        <end position="964"/>
    </location>
</feature>
<dbReference type="OrthoDB" id="9042683at2"/>
<evidence type="ECO:0000256" key="3">
    <source>
        <dbReference type="ARBA" id="ARBA00022475"/>
    </source>
</evidence>
<evidence type="ECO:0000256" key="9">
    <source>
        <dbReference type="SAM" id="Phobius"/>
    </source>
</evidence>
<sequence>MKTFITRPVATTLLTLAIVLAGALAFFKLPVSPLPQVDFPTIAVSAYVPGASPETMAATVATPLERALGRIAGVTEMTSQSTLGGTRLTLQFDLSRDIDGAARDVQAAINAARPLLPTAMTRNPTYRKVNPADAPILLIGLTSATLTRGQMYDIASSVLSQKLAQIEGVGQVSIGGASLPAVRVELNPEALDQAGLSSETVRQAITTTNANRPKGYLEDGDRRWQIAANDQARTAAEYAPLIVRWREGAAVRLHDVAEVVDGVEDLRNAGITNGRPSVQLVLNRAPGANIIETIDRVKAALPQLQAQVPAALDMQIVLDRAPTIRASLREVEKALVISIGLVVMVVFLFLRSWRAALIPSVAVPASLIGTFGVMYLAGFSLDNLSLMALTVATGFVVDDAIVVLENVMRHVEAGESPREAALRGAREVGFTVLSMSISLVAVFIPILAMGGIVGRLFREFALTLSIAIAISLVVSLTTTPMMCSRLLRALPGHRGNGASAGDDASANTSGTAAARAPDAPAPRPNLARRLAAALSRASERGFEALRRGYLRSLGWALRHSVVTLLILAATIALNIHLYATIPKGLFPQQDTGRLFGFIQADQAVSFQSMQDKLKAFADIVQADPAVDQVAGFTGGSQRNAGNVFVSLKPLTERHESGDQVIARLRKATASVAGAQLFLVPVQDIRLGGRPSNAQYQYVLQADDLEELRAWEPKIRNALSQRPELVDVNTDQQDRGLQVMLTIDRDAAARLGVSVNQIDTTLNNLFGQRQVSTIFNPLNQYRVVMEAAPRFWQNPETLARTSVIKSDGSSVPLGAVARWEMGFAPVAVNHQGQFAASTISFNLPLGVTLGEAKDAVEDAMSRLGVPTSVHGSFAGNAMAFEQSQGSQPLLILAALVVIYIVLGVLYESLVHPLTILSTLPSAGIGALLALMLFDTQFDVIAMIGVILLIGIVKKNAIMMIDFAIAAERERDLSPHDAILQACALRLRPILMTTLAAILGAIPLAITTGDGAELRQPLGIAIVGGLVLSQLLTLYTTPVVYLALDRARLAVKRRLGRAPVAVAPVTQP</sequence>
<name>A0A8B6X8C4_9BURK</name>
<evidence type="ECO:0000256" key="2">
    <source>
        <dbReference type="ARBA" id="ARBA00022448"/>
    </source>
</evidence>
<keyword evidence="3" id="KW-1003">Cell membrane</keyword>
<feature type="transmembrane region" description="Helical" evidence="9">
    <location>
        <begin position="887"/>
        <end position="905"/>
    </location>
</feature>
<feature type="transmembrane region" description="Helical" evidence="9">
    <location>
        <begin position="357"/>
        <end position="378"/>
    </location>
</feature>
<evidence type="ECO:0000256" key="8">
    <source>
        <dbReference type="SAM" id="MobiDB-lite"/>
    </source>
</evidence>
<evidence type="ECO:0000256" key="7">
    <source>
        <dbReference type="ARBA" id="ARBA00023136"/>
    </source>
</evidence>
<dbReference type="Pfam" id="PF00873">
    <property type="entry name" value="ACR_tran"/>
    <property type="match status" value="1"/>
</dbReference>
<feature type="transmembrane region" description="Helical" evidence="9">
    <location>
        <begin position="334"/>
        <end position="350"/>
    </location>
</feature>
<organism evidence="10 11">
    <name type="scientific">Derxia gummosa DSM 723</name>
    <dbReference type="NCBI Taxonomy" id="1121388"/>
    <lineage>
        <taxon>Bacteria</taxon>
        <taxon>Pseudomonadati</taxon>
        <taxon>Pseudomonadota</taxon>
        <taxon>Betaproteobacteria</taxon>
        <taxon>Burkholderiales</taxon>
        <taxon>Alcaligenaceae</taxon>
        <taxon>Derxia</taxon>
    </lineage>
</organism>
<dbReference type="SUPFAM" id="SSF82866">
    <property type="entry name" value="Multidrug efflux transporter AcrB transmembrane domain"/>
    <property type="match status" value="2"/>
</dbReference>
<dbReference type="PANTHER" id="PTHR32063:SF34">
    <property type="entry name" value="MULTIDRUG RESISTANCE PROTEIN MDTC"/>
    <property type="match status" value="1"/>
</dbReference>
<feature type="transmembrane region" description="Helical" evidence="9">
    <location>
        <begin position="460"/>
        <end position="478"/>
    </location>
</feature>
<keyword evidence="7 9" id="KW-0472">Membrane</keyword>
<proteinExistence type="predicted"/>
<dbReference type="InterPro" id="IPR001036">
    <property type="entry name" value="Acrflvin-R"/>
</dbReference>
<dbReference type="FunFam" id="3.30.70.1430:FF:000001">
    <property type="entry name" value="Efflux pump membrane transporter"/>
    <property type="match status" value="1"/>
</dbReference>
<evidence type="ECO:0000256" key="1">
    <source>
        <dbReference type="ARBA" id="ARBA00004429"/>
    </source>
</evidence>
<dbReference type="Gene3D" id="3.30.70.1440">
    <property type="entry name" value="Multidrug efflux transporter AcrB pore domain"/>
    <property type="match status" value="1"/>
</dbReference>
<dbReference type="FunFam" id="1.20.1640.10:FF:000001">
    <property type="entry name" value="Efflux pump membrane transporter"/>
    <property type="match status" value="1"/>
</dbReference>
<reference evidence="11" key="2">
    <citation type="submission" date="2025-08" db="UniProtKB">
        <authorList>
            <consortium name="RefSeq"/>
        </authorList>
    </citation>
    <scope>IDENTIFICATION</scope>
</reference>
<dbReference type="PANTHER" id="PTHR32063">
    <property type="match status" value="1"/>
</dbReference>
<keyword evidence="2" id="KW-0813">Transport</keyword>
<dbReference type="AlphaFoldDB" id="A0A8B6X8C4"/>
<dbReference type="Gene3D" id="3.30.70.1430">
    <property type="entry name" value="Multidrug efflux transporter AcrB pore domain"/>
    <property type="match status" value="2"/>
</dbReference>
<feature type="transmembrane region" description="Helical" evidence="9">
    <location>
        <begin position="555"/>
        <end position="579"/>
    </location>
</feature>
<evidence type="ECO:0000256" key="6">
    <source>
        <dbReference type="ARBA" id="ARBA00022989"/>
    </source>
</evidence>
<evidence type="ECO:0000256" key="4">
    <source>
        <dbReference type="ARBA" id="ARBA00022519"/>
    </source>
</evidence>
<keyword evidence="4" id="KW-0997">Cell inner membrane</keyword>
<dbReference type="SUPFAM" id="SSF82714">
    <property type="entry name" value="Multidrug efflux transporter AcrB TolC docking domain, DN and DC subdomains"/>
    <property type="match status" value="2"/>
</dbReference>
<dbReference type="InterPro" id="IPR027463">
    <property type="entry name" value="AcrB_DN_DC_subdom"/>
</dbReference>
<evidence type="ECO:0000313" key="10">
    <source>
        <dbReference type="Proteomes" id="UP000675920"/>
    </source>
</evidence>
<dbReference type="PRINTS" id="PR00702">
    <property type="entry name" value="ACRIFLAVINRP"/>
</dbReference>
<dbReference type="RefSeq" id="WP_034412194.1">
    <property type="nucleotide sequence ID" value="NZ_KI519499.1"/>
</dbReference>
<feature type="region of interest" description="Disordered" evidence="8">
    <location>
        <begin position="497"/>
        <end position="523"/>
    </location>
</feature>
<dbReference type="GO" id="GO:0042910">
    <property type="term" value="F:xenobiotic transmembrane transporter activity"/>
    <property type="evidence" value="ECO:0007669"/>
    <property type="project" value="TreeGrafter"/>
</dbReference>
<dbReference type="Gene3D" id="3.30.2090.10">
    <property type="entry name" value="Multidrug efflux transporter AcrB TolC docking domain, DN and DC subdomains"/>
    <property type="match status" value="2"/>
</dbReference>
<keyword evidence="5 9" id="KW-0812">Transmembrane</keyword>
<comment type="subcellular location">
    <subcellularLocation>
        <location evidence="1">Cell inner membrane</location>
        <topology evidence="1">Multi-pass membrane protein</topology>
    </subcellularLocation>
</comment>
<dbReference type="SUPFAM" id="SSF82693">
    <property type="entry name" value="Multidrug efflux transporter AcrB pore domain, PN1, PN2, PC1 and PC2 subdomains"/>
    <property type="match status" value="4"/>
</dbReference>
<keyword evidence="6 9" id="KW-1133">Transmembrane helix</keyword>
<protein>
    <submittedName>
        <fullName evidence="11">Efflux RND transporter permease subunit</fullName>
    </submittedName>
</protein>
<evidence type="ECO:0000256" key="5">
    <source>
        <dbReference type="ARBA" id="ARBA00022692"/>
    </source>
</evidence>
<feature type="transmembrane region" description="Helical" evidence="9">
    <location>
        <begin position="1016"/>
        <end position="1042"/>
    </location>
</feature>